<name>A0A0K2USU1_LEPSM</name>
<organism evidence="1">
    <name type="scientific">Lepeophtheirus salmonis</name>
    <name type="common">Salmon louse</name>
    <name type="synonym">Caligus salmonis</name>
    <dbReference type="NCBI Taxonomy" id="72036"/>
    <lineage>
        <taxon>Eukaryota</taxon>
        <taxon>Metazoa</taxon>
        <taxon>Ecdysozoa</taxon>
        <taxon>Arthropoda</taxon>
        <taxon>Crustacea</taxon>
        <taxon>Multicrustacea</taxon>
        <taxon>Hexanauplia</taxon>
        <taxon>Copepoda</taxon>
        <taxon>Siphonostomatoida</taxon>
        <taxon>Caligidae</taxon>
        <taxon>Lepeophtheirus</taxon>
    </lineage>
</organism>
<evidence type="ECO:0000313" key="1">
    <source>
        <dbReference type="EMBL" id="CDW41120.1"/>
    </source>
</evidence>
<sequence>MQKRKRGMGWEGLLHAAKYKPFNDTSFINIYISPNKQTNMLSSVNSRAIDS</sequence>
<proteinExistence type="predicted"/>
<dbReference type="EMBL" id="HACA01023759">
    <property type="protein sequence ID" value="CDW41120.1"/>
    <property type="molecule type" value="Transcribed_RNA"/>
</dbReference>
<dbReference type="AlphaFoldDB" id="A0A0K2USU1"/>
<accession>A0A0K2USU1</accession>
<reference evidence="1" key="1">
    <citation type="submission" date="2014-05" db="EMBL/GenBank/DDBJ databases">
        <authorList>
            <person name="Chronopoulou M."/>
        </authorList>
    </citation>
    <scope>NUCLEOTIDE SEQUENCE</scope>
    <source>
        <tissue evidence="1">Whole organism</tissue>
    </source>
</reference>
<protein>
    <submittedName>
        <fullName evidence="1">Uncharacterized protein</fullName>
    </submittedName>
</protein>